<reference evidence="9" key="1">
    <citation type="submission" date="2020-01" db="EMBL/GenBank/DDBJ databases">
        <title>Vaginal microbiome of pregnant Indian women: Insights into the genome of dominants Lactobacillus species.</title>
        <authorList>
            <person name="Das B."/>
            <person name="Mehta O."/>
            <person name="Ghosh T.S."/>
            <person name="Kothidar A."/>
            <person name="Gowtham M.R."/>
            <person name="Mitra R."/>
            <person name="Kshetrapal P."/>
            <person name="Wadhwa N."/>
            <person name="Thiruvengadam R."/>
            <person name="Nair G.B."/>
            <person name="Bhatnagar S."/>
            <person name="Das B."/>
        </authorList>
    </citation>
    <scope>NUCLEOTIDE SEQUENCE</scope>
    <source>
        <strain evidence="9">Indica</strain>
    </source>
</reference>
<dbReference type="EMBL" id="JAADJO010000006">
    <property type="protein sequence ID" value="NDJ73608.1"/>
    <property type="molecule type" value="Genomic_DNA"/>
</dbReference>
<evidence type="ECO:0000256" key="3">
    <source>
        <dbReference type="ARBA" id="ARBA00022670"/>
    </source>
</evidence>
<keyword evidence="7" id="KW-0224">Dipeptidase</keyword>
<dbReference type="GO" id="GO:0008777">
    <property type="term" value="F:acetylornithine deacetylase activity"/>
    <property type="evidence" value="ECO:0007669"/>
    <property type="project" value="TreeGrafter"/>
</dbReference>
<evidence type="ECO:0000256" key="5">
    <source>
        <dbReference type="ARBA" id="ARBA00022801"/>
    </source>
</evidence>
<comment type="cofactor">
    <cofactor evidence="1">
        <name>Zn(2+)</name>
        <dbReference type="ChEBI" id="CHEBI:29105"/>
    </cofactor>
</comment>
<dbReference type="SUPFAM" id="SSF55031">
    <property type="entry name" value="Bacterial exopeptidase dimerisation domain"/>
    <property type="match status" value="1"/>
</dbReference>
<evidence type="ECO:0000256" key="6">
    <source>
        <dbReference type="ARBA" id="ARBA00022833"/>
    </source>
</evidence>
<evidence type="ECO:0000256" key="4">
    <source>
        <dbReference type="ARBA" id="ARBA00022723"/>
    </source>
</evidence>
<accession>A0A6B2FZM0</accession>
<evidence type="ECO:0000256" key="1">
    <source>
        <dbReference type="ARBA" id="ARBA00001947"/>
    </source>
</evidence>
<dbReference type="InterPro" id="IPR010964">
    <property type="entry name" value="M20A_pepV-rel"/>
</dbReference>
<comment type="similarity">
    <text evidence="2">Belongs to the peptidase M20A family.</text>
</comment>
<dbReference type="GO" id="GO:0006508">
    <property type="term" value="P:proteolysis"/>
    <property type="evidence" value="ECO:0007669"/>
    <property type="project" value="UniProtKB-KW"/>
</dbReference>
<evidence type="ECO:0000256" key="7">
    <source>
        <dbReference type="ARBA" id="ARBA00022997"/>
    </source>
</evidence>
<dbReference type="GO" id="GO:0008237">
    <property type="term" value="F:metallopeptidase activity"/>
    <property type="evidence" value="ECO:0007669"/>
    <property type="project" value="UniProtKB-KW"/>
</dbReference>
<keyword evidence="6" id="KW-0862">Zinc</keyword>
<dbReference type="RefSeq" id="WP_049161534.1">
    <property type="nucleotide sequence ID" value="NZ_CAZZQF010000001.1"/>
</dbReference>
<organism evidence="9">
    <name type="scientific">Lactobacillus paragasseri</name>
    <dbReference type="NCBI Taxonomy" id="2107999"/>
    <lineage>
        <taxon>Bacteria</taxon>
        <taxon>Bacillati</taxon>
        <taxon>Bacillota</taxon>
        <taxon>Bacilli</taxon>
        <taxon>Lactobacillales</taxon>
        <taxon>Lactobacillaceae</taxon>
        <taxon>Lactobacillus</taxon>
    </lineage>
</organism>
<evidence type="ECO:0000256" key="2">
    <source>
        <dbReference type="ARBA" id="ARBA00006247"/>
    </source>
</evidence>
<name>A0A6B2FZM0_9LACO</name>
<dbReference type="Gene3D" id="3.40.630.10">
    <property type="entry name" value="Zn peptidases"/>
    <property type="match status" value="2"/>
</dbReference>
<comment type="caution">
    <text evidence="9">The sequence shown here is derived from an EMBL/GenBank/DDBJ whole genome shotgun (WGS) entry which is preliminary data.</text>
</comment>
<dbReference type="PANTHER" id="PTHR43808:SF31">
    <property type="entry name" value="N-ACETYL-L-CITRULLINE DEACETYLASE"/>
    <property type="match status" value="1"/>
</dbReference>
<evidence type="ECO:0000313" key="9">
    <source>
        <dbReference type="EMBL" id="NDJ73608.1"/>
    </source>
</evidence>
<dbReference type="AlphaFoldDB" id="A0A6B2FZM0"/>
<dbReference type="Pfam" id="PF01546">
    <property type="entry name" value="Peptidase_M20"/>
    <property type="match status" value="1"/>
</dbReference>
<keyword evidence="5" id="KW-0378">Hydrolase</keyword>
<dbReference type="PANTHER" id="PTHR43808">
    <property type="entry name" value="ACETYLORNITHINE DEACETYLASE"/>
    <property type="match status" value="1"/>
</dbReference>
<dbReference type="SUPFAM" id="SSF53187">
    <property type="entry name" value="Zn-dependent exopeptidases"/>
    <property type="match status" value="1"/>
</dbReference>
<dbReference type="NCBIfam" id="TIGR01887">
    <property type="entry name" value="dipeptidaselike"/>
    <property type="match status" value="1"/>
</dbReference>
<dbReference type="GO" id="GO:0016805">
    <property type="term" value="F:dipeptidase activity"/>
    <property type="evidence" value="ECO:0007669"/>
    <property type="project" value="UniProtKB-KW"/>
</dbReference>
<dbReference type="GO" id="GO:0006526">
    <property type="term" value="P:L-arginine biosynthetic process"/>
    <property type="evidence" value="ECO:0007669"/>
    <property type="project" value="TreeGrafter"/>
</dbReference>
<keyword evidence="8" id="KW-0482">Metalloprotease</keyword>
<keyword evidence="4" id="KW-0479">Metal-binding</keyword>
<dbReference type="InterPro" id="IPR036264">
    <property type="entry name" value="Bact_exopeptidase_dim_dom"/>
</dbReference>
<gene>
    <name evidence="9" type="ORF">GWG61_03645</name>
</gene>
<keyword evidence="3" id="KW-0645">Protease</keyword>
<sequence>MIAEEKINEAISANEKAFLENLRTIMQIPSVKGSSEKDAPFGKGPKKALEAIVPIIEKCGFKAKIVNNAMAYAQWGDDDENYIGIIDHLDVVPVGDKWKFNPWDLSDENGRLYGRGILDNKGPALATLWAMKILKDLGYRPKRTIRLVFGSDEENGSKDVPLYLEKEKPPIFGWTADCKYPVVYGERGIVNYCIFTPILDGSLSQIKNLQGDMSKDHVPDELSIEIKNKQVESHGIRVPSNAPEMGKNAITYLAKKIVDENLVSGQLNNYFKWIVKALHQKHYGEGLGIEFHDNDSGKLIMTPTGLNIENNGMRIEIAIRYPVSYQEKQITAGIKNNIPVDSNIKVIRSIPSVMHDKNSKFIQILSEVYEKVTGLDGTPVTTTGATYARVMPNIIAFGPSFPGQKGIAHKENEWMDLDDLLLSIKIYMRSLERLGSLE</sequence>
<dbReference type="InterPro" id="IPR050072">
    <property type="entry name" value="Peptidase_M20A"/>
</dbReference>
<dbReference type="GO" id="GO:0008270">
    <property type="term" value="F:zinc ion binding"/>
    <property type="evidence" value="ECO:0007669"/>
    <property type="project" value="InterPro"/>
</dbReference>
<dbReference type="InterPro" id="IPR002933">
    <property type="entry name" value="Peptidase_M20"/>
</dbReference>
<proteinExistence type="inferred from homology"/>
<evidence type="ECO:0000256" key="8">
    <source>
        <dbReference type="ARBA" id="ARBA00023049"/>
    </source>
</evidence>
<protein>
    <submittedName>
        <fullName evidence="9">M20 family metallopeptidase</fullName>
    </submittedName>
</protein>